<dbReference type="PANTHER" id="PTHR30522:SF0">
    <property type="entry name" value="NUCLEOSIDE TRIPHOSPHATE PYROPHOSPHOHYDROLASE"/>
    <property type="match status" value="1"/>
</dbReference>
<comment type="caution">
    <text evidence="3">The sequence shown here is derived from an EMBL/GenBank/DDBJ whole genome shotgun (WGS) entry which is preliminary data.</text>
</comment>
<dbReference type="GO" id="GO:0046076">
    <property type="term" value="P:dTTP catabolic process"/>
    <property type="evidence" value="ECO:0007669"/>
    <property type="project" value="TreeGrafter"/>
</dbReference>
<dbReference type="GO" id="GO:0046081">
    <property type="term" value="P:dUTP catabolic process"/>
    <property type="evidence" value="ECO:0007669"/>
    <property type="project" value="TreeGrafter"/>
</dbReference>
<feature type="region of interest" description="Disordered" evidence="1">
    <location>
        <begin position="162"/>
        <end position="232"/>
    </location>
</feature>
<name>M2YB68_9MICC</name>
<feature type="compositionally biased region" description="Basic and acidic residues" evidence="1">
    <location>
        <begin position="208"/>
        <end position="232"/>
    </location>
</feature>
<protein>
    <submittedName>
        <fullName evidence="3">Nucleoside triphosphate pyrophosphohydrolase MazG</fullName>
    </submittedName>
</protein>
<reference evidence="3 4" key="1">
    <citation type="journal article" date="2014" name="Genome Announc.">
        <title>Draft Genome Sequence of Kocuria palustris PEL.</title>
        <authorList>
            <person name="Sharma G."/>
            <person name="Khatri I."/>
            <person name="Subramanian S."/>
        </authorList>
    </citation>
    <scope>NUCLEOTIDE SEQUENCE [LARGE SCALE GENOMIC DNA]</scope>
    <source>
        <strain evidence="3 4">PEL</strain>
    </source>
</reference>
<dbReference type="Pfam" id="PF03819">
    <property type="entry name" value="MazG"/>
    <property type="match status" value="1"/>
</dbReference>
<dbReference type="NCBIfam" id="TIGR00444">
    <property type="entry name" value="mazG"/>
    <property type="match status" value="1"/>
</dbReference>
<evidence type="ECO:0000259" key="2">
    <source>
        <dbReference type="Pfam" id="PF03819"/>
    </source>
</evidence>
<dbReference type="Proteomes" id="UP000009877">
    <property type="component" value="Unassembled WGS sequence"/>
</dbReference>
<sequence>MSQDGSGAAFERLLAIMDRLRSPGGCAWDGRQSHSSLVKHLIEESYEVVEAVEAPGGPEAHRDELVEELGDVLLQVVFHARIAQERSAQQGGFDIDDVVAGISEKLVRRHPEVFADAQRAEASDDAALHARWEELKRAEKPQRTGPFDGVPPGLPALQRTEKILSKARRHGLEPQSPSEPDEDRPRTQEQLGQALFELVRQASSDGLDAERALREHSARWVRQRDPARLPQD</sequence>
<dbReference type="GO" id="GO:0006203">
    <property type="term" value="P:dGTP catabolic process"/>
    <property type="evidence" value="ECO:0007669"/>
    <property type="project" value="TreeGrafter"/>
</dbReference>
<dbReference type="AlphaFoldDB" id="M2YB68"/>
<dbReference type="SUPFAM" id="SSF101386">
    <property type="entry name" value="all-alpha NTP pyrophosphatases"/>
    <property type="match status" value="1"/>
</dbReference>
<dbReference type="GO" id="GO:0046052">
    <property type="term" value="P:UTP catabolic process"/>
    <property type="evidence" value="ECO:0007669"/>
    <property type="project" value="TreeGrafter"/>
</dbReference>
<dbReference type="InterPro" id="IPR011551">
    <property type="entry name" value="NTP_PyrPHydrolase_MazG"/>
</dbReference>
<dbReference type="FunFam" id="1.10.287.1080:FF:000001">
    <property type="entry name" value="Nucleoside triphosphate pyrophosphohydrolase"/>
    <property type="match status" value="1"/>
</dbReference>
<proteinExistence type="predicted"/>
<feature type="domain" description="NTP pyrophosphohydrolase MazG-like" evidence="2">
    <location>
        <begin position="32"/>
        <end position="114"/>
    </location>
</feature>
<organism evidence="3 4">
    <name type="scientific">Kocuria palustris PEL</name>
    <dbReference type="NCBI Taxonomy" id="1236550"/>
    <lineage>
        <taxon>Bacteria</taxon>
        <taxon>Bacillati</taxon>
        <taxon>Actinomycetota</taxon>
        <taxon>Actinomycetes</taxon>
        <taxon>Micrococcales</taxon>
        <taxon>Micrococcaceae</taxon>
        <taxon>Kocuria</taxon>
    </lineage>
</organism>
<dbReference type="STRING" id="71999.KPaMU14_02620"/>
<accession>M2YB68</accession>
<evidence type="ECO:0000256" key="1">
    <source>
        <dbReference type="SAM" id="MobiDB-lite"/>
    </source>
</evidence>
<evidence type="ECO:0000313" key="4">
    <source>
        <dbReference type="Proteomes" id="UP000009877"/>
    </source>
</evidence>
<dbReference type="InterPro" id="IPR048015">
    <property type="entry name" value="NTP-PPase_MazG-like_N"/>
</dbReference>
<dbReference type="PANTHER" id="PTHR30522">
    <property type="entry name" value="NUCLEOSIDE TRIPHOSPHATE PYROPHOSPHOHYDROLASE"/>
    <property type="match status" value="1"/>
</dbReference>
<dbReference type="GO" id="GO:0006950">
    <property type="term" value="P:response to stress"/>
    <property type="evidence" value="ECO:0007669"/>
    <property type="project" value="UniProtKB-ARBA"/>
</dbReference>
<dbReference type="CDD" id="cd11528">
    <property type="entry name" value="NTP-PPase_MazG_Nterm"/>
    <property type="match status" value="1"/>
</dbReference>
<gene>
    <name evidence="3" type="ORF">C884_01274</name>
</gene>
<dbReference type="InterPro" id="IPR004518">
    <property type="entry name" value="MazG-like_dom"/>
</dbReference>
<dbReference type="GO" id="GO:0046061">
    <property type="term" value="P:dATP catabolic process"/>
    <property type="evidence" value="ECO:0007669"/>
    <property type="project" value="TreeGrafter"/>
</dbReference>
<keyword evidence="4" id="KW-1185">Reference proteome</keyword>
<dbReference type="GO" id="GO:0046047">
    <property type="term" value="P:TTP catabolic process"/>
    <property type="evidence" value="ECO:0007669"/>
    <property type="project" value="TreeGrafter"/>
</dbReference>
<dbReference type="Gene3D" id="1.10.287.1080">
    <property type="entry name" value="MazG-like"/>
    <property type="match status" value="1"/>
</dbReference>
<evidence type="ECO:0000313" key="3">
    <source>
        <dbReference type="EMBL" id="EME35874.1"/>
    </source>
</evidence>
<dbReference type="EMBL" id="ANHZ02000020">
    <property type="protein sequence ID" value="EME35874.1"/>
    <property type="molecule type" value="Genomic_DNA"/>
</dbReference>
<dbReference type="GO" id="GO:0047429">
    <property type="term" value="F:nucleoside triphosphate diphosphatase activity"/>
    <property type="evidence" value="ECO:0007669"/>
    <property type="project" value="TreeGrafter"/>
</dbReference>
<dbReference type="RefSeq" id="WP_006215500.1">
    <property type="nucleotide sequence ID" value="NZ_ANHZ02000020.1"/>
</dbReference>